<dbReference type="SUPFAM" id="SSF57774">
    <property type="entry name" value="Microbial and mitochondrial ADK, insert 'zinc finger' domain"/>
    <property type="match status" value="1"/>
</dbReference>
<dbReference type="Gene3D" id="3.40.50.300">
    <property type="entry name" value="P-loop containing nucleotide triphosphate hydrolases"/>
    <property type="match status" value="2"/>
</dbReference>
<evidence type="ECO:0000256" key="4">
    <source>
        <dbReference type="ARBA" id="ARBA00022777"/>
    </source>
</evidence>
<sequence>MQARVYRSNWEGKFKMDATKKPLLIPPEFSNYAEKHGIFQIYEWLLTKLVIEQPADPLSYLIGLLGQDGSVPQIIIHGPPAAGKRTMSVMVAKHFNCVHITPDNLVVESDSKAAKKAQEYMSAKESVPTHVWVTLIKERLSKEDCISKGWLLEAFPQTREQAQALQAEGIMPKHFVLLEARDTVLIERVMGKRIDPDTGDVYHSTFDPPTDAAVVQRLVPDPKSSEKVMIERLMEYHRHIDGILMCYEKIYKSVNVDQPKTDVFSQVMAYLKMNHRDSAPHTPRLILLGPTGCGKSVQAELLASKYGLVNVSCTELIKQSLVDDSKLGEAVRPYVERKMLVPDDLVLQLLQNRLAQLDAVTKGWVIHGFPKTREQAESLTRAGYEPNRVVFMDVPTDTILERLTLRSVDPVTGERYHLIYNPPRTNEVKQRLQTSPKDVESAVNHRMVEYQAYIEEIGEYYEGTGEHVNADQDIHTVFECIESIIVNPIPRKE</sequence>
<evidence type="ECO:0000256" key="5">
    <source>
        <dbReference type="RuleBase" id="RU003330"/>
    </source>
</evidence>
<name>A0ABN8M3W9_9CNID</name>
<dbReference type="PANTHER" id="PTHR23359">
    <property type="entry name" value="NUCLEOTIDE KINASE"/>
    <property type="match status" value="1"/>
</dbReference>
<dbReference type="CDD" id="cd22979">
    <property type="entry name" value="DD_AK8"/>
    <property type="match status" value="1"/>
</dbReference>
<evidence type="ECO:0000313" key="6">
    <source>
        <dbReference type="EMBL" id="CAH3021422.1"/>
    </source>
</evidence>
<evidence type="ECO:0000313" key="7">
    <source>
        <dbReference type="Proteomes" id="UP001159427"/>
    </source>
</evidence>
<dbReference type="InterPro" id="IPR036193">
    <property type="entry name" value="ADK_active_lid_dom_sf"/>
</dbReference>
<dbReference type="EMBL" id="CALNXI010000182">
    <property type="protein sequence ID" value="CAH3021422.1"/>
    <property type="molecule type" value="Genomic_DNA"/>
</dbReference>
<evidence type="ECO:0008006" key="8">
    <source>
        <dbReference type="Google" id="ProtNLM"/>
    </source>
</evidence>
<dbReference type="InterPro" id="IPR027417">
    <property type="entry name" value="P-loop_NTPase"/>
</dbReference>
<dbReference type="Proteomes" id="UP001159427">
    <property type="component" value="Unassembled WGS sequence"/>
</dbReference>
<reference evidence="6 7" key="1">
    <citation type="submission" date="2022-05" db="EMBL/GenBank/DDBJ databases">
        <authorList>
            <consortium name="Genoscope - CEA"/>
            <person name="William W."/>
        </authorList>
    </citation>
    <scope>NUCLEOTIDE SEQUENCE [LARGE SCALE GENOMIC DNA]</scope>
</reference>
<keyword evidence="4 5" id="KW-0418">Kinase</keyword>
<dbReference type="Pfam" id="PF00406">
    <property type="entry name" value="ADK"/>
    <property type="match status" value="2"/>
</dbReference>
<dbReference type="InterPro" id="IPR000850">
    <property type="entry name" value="Adenylat/UMP-CMP_kin"/>
</dbReference>
<keyword evidence="3" id="KW-0547">Nucleotide-binding</keyword>
<proteinExistence type="inferred from homology"/>
<keyword evidence="2 5" id="KW-0808">Transferase</keyword>
<organism evidence="6 7">
    <name type="scientific">Porites evermanni</name>
    <dbReference type="NCBI Taxonomy" id="104178"/>
    <lineage>
        <taxon>Eukaryota</taxon>
        <taxon>Metazoa</taxon>
        <taxon>Cnidaria</taxon>
        <taxon>Anthozoa</taxon>
        <taxon>Hexacorallia</taxon>
        <taxon>Scleractinia</taxon>
        <taxon>Fungiina</taxon>
        <taxon>Poritidae</taxon>
        <taxon>Porites</taxon>
    </lineage>
</organism>
<dbReference type="CDD" id="cd01428">
    <property type="entry name" value="ADK"/>
    <property type="match status" value="2"/>
</dbReference>
<dbReference type="PRINTS" id="PR00094">
    <property type="entry name" value="ADENYLTKNASE"/>
</dbReference>
<evidence type="ECO:0000256" key="2">
    <source>
        <dbReference type="ARBA" id="ARBA00022679"/>
    </source>
</evidence>
<dbReference type="HAMAP" id="MF_00235">
    <property type="entry name" value="Adenylate_kinase_Adk"/>
    <property type="match status" value="1"/>
</dbReference>
<comment type="caution">
    <text evidence="6">The sequence shown here is derived from an EMBL/GenBank/DDBJ whole genome shotgun (WGS) entry which is preliminary data.</text>
</comment>
<evidence type="ECO:0000256" key="1">
    <source>
        <dbReference type="ARBA" id="ARBA00007220"/>
    </source>
</evidence>
<comment type="similarity">
    <text evidence="1 5">Belongs to the adenylate kinase family.</text>
</comment>
<protein>
    <recommendedName>
        <fullName evidence="8">Adenylate kinase 8</fullName>
    </recommendedName>
</protein>
<keyword evidence="7" id="KW-1185">Reference proteome</keyword>
<accession>A0ABN8M3W9</accession>
<gene>
    <name evidence="6" type="ORF">PEVE_00011398</name>
</gene>
<evidence type="ECO:0000256" key="3">
    <source>
        <dbReference type="ARBA" id="ARBA00022741"/>
    </source>
</evidence>
<dbReference type="SUPFAM" id="SSF52540">
    <property type="entry name" value="P-loop containing nucleoside triphosphate hydrolases"/>
    <property type="match status" value="2"/>
</dbReference>